<dbReference type="PANTHER" id="PTHR30489:SF0">
    <property type="entry name" value="LIPOPROTEIN-RELEASING SYSTEM TRANSMEMBRANE PROTEIN LOLE"/>
    <property type="match status" value="1"/>
</dbReference>
<evidence type="ECO:0000313" key="10">
    <source>
        <dbReference type="Proteomes" id="UP000030940"/>
    </source>
</evidence>
<evidence type="ECO:0000256" key="3">
    <source>
        <dbReference type="ARBA" id="ARBA00022475"/>
    </source>
</evidence>
<dbReference type="EMBL" id="CP009910">
    <property type="protein sequence ID" value="AJA89928.1"/>
    <property type="molecule type" value="Genomic_DNA"/>
</dbReference>
<dbReference type="Proteomes" id="UP000030940">
    <property type="component" value="Chromosome"/>
</dbReference>
<evidence type="ECO:0000256" key="6">
    <source>
        <dbReference type="ARBA" id="ARBA00023136"/>
    </source>
</evidence>
<dbReference type="GO" id="GO:0044874">
    <property type="term" value="P:lipoprotein localization to outer membrane"/>
    <property type="evidence" value="ECO:0007669"/>
    <property type="project" value="TreeGrafter"/>
</dbReference>
<keyword evidence="6 7" id="KW-0472">Membrane</keyword>
<keyword evidence="4 7" id="KW-0812">Transmembrane</keyword>
<dbReference type="AlphaFoldDB" id="A0A0A7UWY8"/>
<keyword evidence="10" id="KW-1185">Reference proteome</keyword>
<dbReference type="PANTHER" id="PTHR30489">
    <property type="entry name" value="LIPOPROTEIN-RELEASING SYSTEM TRANSMEMBRANE PROTEIN LOLE"/>
    <property type="match status" value="1"/>
</dbReference>
<comment type="similarity">
    <text evidence="2">Belongs to the ABC-4 integral membrane protein family. LolC/E subfamily.</text>
</comment>
<feature type="transmembrane region" description="Helical" evidence="7">
    <location>
        <begin position="25"/>
        <end position="46"/>
    </location>
</feature>
<feature type="transmembrane region" description="Helical" evidence="7">
    <location>
        <begin position="313"/>
        <end position="337"/>
    </location>
</feature>
<evidence type="ECO:0000256" key="1">
    <source>
        <dbReference type="ARBA" id="ARBA00004651"/>
    </source>
</evidence>
<evidence type="ECO:0000256" key="2">
    <source>
        <dbReference type="ARBA" id="ARBA00005236"/>
    </source>
</evidence>
<dbReference type="STRING" id="1245910.OY14_00390"/>
<dbReference type="KEGG" id="bchi:OY14_00390"/>
<feature type="domain" description="ABC3 transporter permease C-terminal" evidence="8">
    <location>
        <begin position="269"/>
        <end position="409"/>
    </location>
</feature>
<comment type="subcellular location">
    <subcellularLocation>
        <location evidence="1">Cell membrane</location>
        <topology evidence="1">Multi-pass membrane protein</topology>
    </subcellularLocation>
</comment>
<organism evidence="9 10">
    <name type="scientific">Borreliella chilensis</name>
    <dbReference type="NCBI Taxonomy" id="1245910"/>
    <lineage>
        <taxon>Bacteria</taxon>
        <taxon>Pseudomonadati</taxon>
        <taxon>Spirochaetota</taxon>
        <taxon>Spirochaetia</taxon>
        <taxon>Spirochaetales</taxon>
        <taxon>Borreliaceae</taxon>
        <taxon>Borreliella</taxon>
    </lineage>
</organism>
<accession>A0A0A7UWY8</accession>
<dbReference type="Pfam" id="PF02687">
    <property type="entry name" value="FtsX"/>
    <property type="match status" value="1"/>
</dbReference>
<evidence type="ECO:0000313" key="9">
    <source>
        <dbReference type="EMBL" id="AJA89928.1"/>
    </source>
</evidence>
<protein>
    <submittedName>
        <fullName evidence="9">ABC transporter permease</fullName>
    </submittedName>
</protein>
<dbReference type="HOGENOM" id="CLU_658369_0_0_12"/>
<gene>
    <name evidence="9" type="ORF">OY14_00390</name>
</gene>
<proteinExistence type="inferred from homology"/>
<evidence type="ECO:0000259" key="8">
    <source>
        <dbReference type="Pfam" id="PF02687"/>
    </source>
</evidence>
<reference evidence="9 10" key="1">
    <citation type="journal article" date="2015" name="Genome Announc.">
        <title>Genome Sequence of Borrelia chilensis VA1, a South American Member of the Lyme Borreliosis Group.</title>
        <authorList>
            <person name="Huang W."/>
            <person name="Ojaimi C."/>
            <person name="Fallon J.T."/>
            <person name="Travisany D."/>
            <person name="Maass A."/>
            <person name="Ivanova L."/>
            <person name="Tomova A."/>
            <person name="Gonzalez-Acuna D."/>
            <person name="Godfrey H.P."/>
            <person name="Cabello F.C."/>
        </authorList>
    </citation>
    <scope>NUCLEOTIDE SEQUENCE [LARGE SCALE GENOMIC DNA]</scope>
    <source>
        <strain evidence="9 10">VA1</strain>
    </source>
</reference>
<name>A0A0A7UWY8_9SPIR</name>
<feature type="transmembrane region" description="Helical" evidence="7">
    <location>
        <begin position="382"/>
        <end position="407"/>
    </location>
</feature>
<keyword evidence="3" id="KW-1003">Cell membrane</keyword>
<evidence type="ECO:0000256" key="4">
    <source>
        <dbReference type="ARBA" id="ARBA00022692"/>
    </source>
</evidence>
<dbReference type="InterPro" id="IPR003838">
    <property type="entry name" value="ABC3_permease_C"/>
</dbReference>
<evidence type="ECO:0000256" key="7">
    <source>
        <dbReference type="SAM" id="Phobius"/>
    </source>
</evidence>
<feature type="transmembrane region" description="Helical" evidence="7">
    <location>
        <begin position="267"/>
        <end position="292"/>
    </location>
</feature>
<dbReference type="GO" id="GO:0098797">
    <property type="term" value="C:plasma membrane protein complex"/>
    <property type="evidence" value="ECO:0007669"/>
    <property type="project" value="TreeGrafter"/>
</dbReference>
<sequence length="417" mass="47889">MMLLKLTEITKIAYIIFKNSTNKKALIGSGISLSLVMVPLIIVYYMSSNIMSSTINKYIESEGFSIQIEYNDTNKTLSLKNRLSSFKKKYNYKDLNYFFEKRTYGIIGNNKKQGVLIRAIENVFTLENKSIKLIKGTKNLKKNSILISNQIKNKLNLNLNEKIDILIPNTKNNKIIPRIRKFNISGIIETGLQDIDKNLVLISFENENLMSKQFSKSIIGFKTNSNSRNKIEILKQNLETEFQEFQIKTFYELYLNKYNNLDISKKLLIFIMALIIIFASINISSSLSMLIFENKKKIAILKSIGMNNLNLKIIFLLISLTLSTTFCGIGIIIGNYLTLKISYLINFIDNVLNFFLKILGEENSEILNSEYYVSELQIHLSLSFSLTLLGLYMLISILTTLIPLNIISNLKEKEILK</sequence>
<keyword evidence="5 7" id="KW-1133">Transmembrane helix</keyword>
<evidence type="ECO:0000256" key="5">
    <source>
        <dbReference type="ARBA" id="ARBA00022989"/>
    </source>
</evidence>
<dbReference type="InterPro" id="IPR051447">
    <property type="entry name" value="Lipoprotein-release_system"/>
</dbReference>